<accession>A0A6I0ZK92</accession>
<evidence type="ECO:0000313" key="2">
    <source>
        <dbReference type="EMBL" id="KAB6454406.1"/>
    </source>
</evidence>
<evidence type="ECO:0000259" key="1">
    <source>
        <dbReference type="Pfam" id="PF13280"/>
    </source>
</evidence>
<evidence type="ECO:0000313" key="5">
    <source>
        <dbReference type="Proteomes" id="UP000483142"/>
    </source>
</evidence>
<reference evidence="4 5" key="1">
    <citation type="journal article" date="2019" name="Nat. Med.">
        <title>A library of human gut bacterial isolates paired with longitudinal multiomics data enables mechanistic microbiome research.</title>
        <authorList>
            <person name="Poyet M."/>
            <person name="Groussin M."/>
            <person name="Gibbons S.M."/>
            <person name="Avila-Pacheco J."/>
            <person name="Jiang X."/>
            <person name="Kearney S.M."/>
            <person name="Perrotta A.R."/>
            <person name="Berdy B."/>
            <person name="Zhao S."/>
            <person name="Lieberman T.D."/>
            <person name="Swanson P.K."/>
            <person name="Smith M."/>
            <person name="Roesemann S."/>
            <person name="Alexander J.E."/>
            <person name="Rich S.A."/>
            <person name="Livny J."/>
            <person name="Vlamakis H."/>
            <person name="Clish C."/>
            <person name="Bullock K."/>
            <person name="Deik A."/>
            <person name="Scott J."/>
            <person name="Pierce K.A."/>
            <person name="Xavier R.J."/>
            <person name="Alm E.J."/>
        </authorList>
    </citation>
    <scope>NUCLEOTIDE SEQUENCE [LARGE SCALE GENOMIC DNA]</scope>
    <source>
        <strain evidence="3 4">BIOML-A140</strain>
        <strain evidence="2 5">BIOML-A141</strain>
    </source>
</reference>
<organism evidence="3 4">
    <name type="scientific">Phocaeicola vulgatus</name>
    <name type="common">Bacteroides vulgatus</name>
    <dbReference type="NCBI Taxonomy" id="821"/>
    <lineage>
        <taxon>Bacteria</taxon>
        <taxon>Pseudomonadati</taxon>
        <taxon>Bacteroidota</taxon>
        <taxon>Bacteroidia</taxon>
        <taxon>Bacteroidales</taxon>
        <taxon>Bacteroidaceae</taxon>
        <taxon>Phocaeicola</taxon>
    </lineage>
</organism>
<dbReference type="EMBL" id="WDBZ01000011">
    <property type="protein sequence ID" value="KAB6454406.1"/>
    <property type="molecule type" value="Genomic_DNA"/>
</dbReference>
<evidence type="ECO:0000313" key="3">
    <source>
        <dbReference type="EMBL" id="KAB6479234.1"/>
    </source>
</evidence>
<gene>
    <name evidence="3" type="ORF">GAZ06_07190</name>
    <name evidence="2" type="ORF">GAZ09_07025</name>
</gene>
<dbReference type="Proteomes" id="UP000468344">
    <property type="component" value="Unassembled WGS sequence"/>
</dbReference>
<feature type="domain" description="WYL" evidence="1">
    <location>
        <begin position="109"/>
        <end position="175"/>
    </location>
</feature>
<dbReference type="Pfam" id="PF13280">
    <property type="entry name" value="WYL"/>
    <property type="match status" value="1"/>
</dbReference>
<sequence>MKDNIFTYEGPRGELVETFYKLLMTRKLISYEDILIEYDGGALSTPKVTGHDLYKTLKHVVPELVETLTMHGYSVLSIPNGRTTSYQYVGTESAPLKNIRFKAILSERYATLDQCIKGKQPVTIAYKPFDRSKMEIVFHPHLLYSYNGRDFAFGVSEKEGKDPYRKYNIALDRIEGDIRSVSSAKQYIPAQDGEYTYLSKLVGVRFEEGAQLQKIRIRALDKYTFGRITTKPLHNSQKTIVYPSWKDNREYGEVEIEVYPNIELVGQIMSYGSTLEVMEPKDFRKRISDEILQMKSHYKE</sequence>
<dbReference type="Proteomes" id="UP000483142">
    <property type="component" value="Unassembled WGS sequence"/>
</dbReference>
<dbReference type="RefSeq" id="WP_195584507.1">
    <property type="nucleotide sequence ID" value="NZ_JADNLG010000001.1"/>
</dbReference>
<dbReference type="AlphaFoldDB" id="A0A6I0ZK92"/>
<name>A0A6I0ZK92_PHOVU</name>
<comment type="caution">
    <text evidence="3">The sequence shown here is derived from an EMBL/GenBank/DDBJ whole genome shotgun (WGS) entry which is preliminary data.</text>
</comment>
<protein>
    <submittedName>
        <fullName evidence="3">WYL domain-containing protein</fullName>
    </submittedName>
</protein>
<evidence type="ECO:0000313" key="4">
    <source>
        <dbReference type="Proteomes" id="UP000468344"/>
    </source>
</evidence>
<proteinExistence type="predicted"/>
<dbReference type="InterPro" id="IPR026881">
    <property type="entry name" value="WYL_dom"/>
</dbReference>
<dbReference type="EMBL" id="WDBY01000010">
    <property type="protein sequence ID" value="KAB6479234.1"/>
    <property type="molecule type" value="Genomic_DNA"/>
</dbReference>